<dbReference type="InterPro" id="IPR041129">
    <property type="entry name" value="CdiI_2"/>
</dbReference>
<dbReference type="RefSeq" id="WP_090801677.1">
    <property type="nucleotide sequence ID" value="NZ_FNKX01000001.1"/>
</dbReference>
<reference evidence="3" key="1">
    <citation type="submission" date="2016-10" db="EMBL/GenBank/DDBJ databases">
        <authorList>
            <person name="Varghese N."/>
            <person name="Submissions S."/>
        </authorList>
    </citation>
    <scope>NUCLEOTIDE SEQUENCE [LARGE SCALE GENOMIC DNA]</scope>
    <source>
        <strain evidence="3">DUS833</strain>
    </source>
</reference>
<dbReference type="EMBL" id="FNKX01000001">
    <property type="protein sequence ID" value="SDQ52593.1"/>
    <property type="molecule type" value="Genomic_DNA"/>
</dbReference>
<gene>
    <name evidence="2" type="ORF">SAMN05445850_0890</name>
</gene>
<evidence type="ECO:0000313" key="2">
    <source>
        <dbReference type="EMBL" id="SDQ52593.1"/>
    </source>
</evidence>
<dbReference type="AlphaFoldDB" id="A0A1H1BL79"/>
<proteinExistence type="predicted"/>
<evidence type="ECO:0000313" key="3">
    <source>
        <dbReference type="Proteomes" id="UP000199365"/>
    </source>
</evidence>
<dbReference type="Proteomes" id="UP000199365">
    <property type="component" value="Unassembled WGS sequence"/>
</dbReference>
<keyword evidence="3" id="KW-1185">Reference proteome</keyword>
<organism evidence="2 3">
    <name type="scientific">Paraburkholderia tuberum</name>
    <dbReference type="NCBI Taxonomy" id="157910"/>
    <lineage>
        <taxon>Bacteria</taxon>
        <taxon>Pseudomonadati</taxon>
        <taxon>Pseudomonadota</taxon>
        <taxon>Betaproteobacteria</taxon>
        <taxon>Burkholderiales</taxon>
        <taxon>Burkholderiaceae</taxon>
        <taxon>Paraburkholderia</taxon>
    </lineage>
</organism>
<protein>
    <recommendedName>
        <fullName evidence="1">CdiI immunity protein domain-containing protein</fullName>
    </recommendedName>
</protein>
<dbReference type="Pfam" id="PF18593">
    <property type="entry name" value="CdiI_2"/>
    <property type="match status" value="1"/>
</dbReference>
<evidence type="ECO:0000259" key="1">
    <source>
        <dbReference type="Pfam" id="PF18593"/>
    </source>
</evidence>
<name>A0A1H1BL79_9BURK</name>
<sequence length="94" mass="10788">MKYYDLGQLILGYFNEDFDYWGNTIEELVRACASGCTPDMINATVADIDRFKSDHAGNLDAAFEEEFGYQCDPTAWERTTEAFLDKLKRLLLSE</sequence>
<accession>A0A1H1BL79</accession>
<feature type="domain" description="CdiI immunity protein" evidence="1">
    <location>
        <begin position="3"/>
        <end position="90"/>
    </location>
</feature>